<feature type="domain" description="Peptidase M20 dimerisation" evidence="3">
    <location>
        <begin position="205"/>
        <end position="298"/>
    </location>
</feature>
<evidence type="ECO:0000259" key="3">
    <source>
        <dbReference type="Pfam" id="PF07687"/>
    </source>
</evidence>
<dbReference type="RefSeq" id="WP_207071111.1">
    <property type="nucleotide sequence ID" value="NZ_JAFLND010000002.1"/>
</dbReference>
<dbReference type="PIRSF" id="PIRSF037227">
    <property type="entry name" value="Aminobenzoyl-glu_utiliz_pB"/>
    <property type="match status" value="1"/>
</dbReference>
<dbReference type="InterPro" id="IPR011650">
    <property type="entry name" value="Peptidase_M20_dimer"/>
</dbReference>
<reference evidence="4 5" key="1">
    <citation type="submission" date="2021-03" db="EMBL/GenBank/DDBJ databases">
        <title>Muricauda sp. CAU 1631 isolated from Incheon.</title>
        <authorList>
            <person name="Kim W."/>
        </authorList>
    </citation>
    <scope>NUCLEOTIDE SEQUENCE [LARGE SCALE GENOMIC DNA]</scope>
    <source>
        <strain evidence="4 5">CAU 1631</strain>
    </source>
</reference>
<protein>
    <submittedName>
        <fullName evidence="4">Amidohydrolase</fullName>
    </submittedName>
</protein>
<dbReference type="PANTHER" id="PTHR30575:SF0">
    <property type="entry name" value="XAA-ARG DIPEPTIDASE"/>
    <property type="match status" value="1"/>
</dbReference>
<dbReference type="EMBL" id="JAFLND010000002">
    <property type="protein sequence ID" value="MBO0330686.1"/>
    <property type="molecule type" value="Genomic_DNA"/>
</dbReference>
<dbReference type="InterPro" id="IPR017439">
    <property type="entry name" value="Amidohydrolase"/>
</dbReference>
<evidence type="ECO:0000256" key="2">
    <source>
        <dbReference type="SAM" id="SignalP"/>
    </source>
</evidence>
<evidence type="ECO:0000313" key="5">
    <source>
        <dbReference type="Proteomes" id="UP000664163"/>
    </source>
</evidence>
<dbReference type="Gene3D" id="3.40.630.10">
    <property type="entry name" value="Zn peptidases"/>
    <property type="match status" value="1"/>
</dbReference>
<gene>
    <name evidence="4" type="ORF">J0X13_09000</name>
</gene>
<dbReference type="InterPro" id="IPR052030">
    <property type="entry name" value="Peptidase_M20/M20A_hydrolases"/>
</dbReference>
<dbReference type="InterPro" id="IPR002933">
    <property type="entry name" value="Peptidase_M20"/>
</dbReference>
<dbReference type="Pfam" id="PF07687">
    <property type="entry name" value="M20_dimer"/>
    <property type="match status" value="1"/>
</dbReference>
<keyword evidence="2" id="KW-0732">Signal</keyword>
<dbReference type="Pfam" id="PF01546">
    <property type="entry name" value="Peptidase_M20"/>
    <property type="match status" value="1"/>
</dbReference>
<name>A0ABS3EXN4_9FLAO</name>
<dbReference type="NCBIfam" id="TIGR01891">
    <property type="entry name" value="amidohydrolases"/>
    <property type="match status" value="1"/>
</dbReference>
<proteinExistence type="predicted"/>
<dbReference type="PANTHER" id="PTHR30575">
    <property type="entry name" value="PEPTIDASE M20"/>
    <property type="match status" value="1"/>
</dbReference>
<evidence type="ECO:0000313" key="4">
    <source>
        <dbReference type="EMBL" id="MBO0330686.1"/>
    </source>
</evidence>
<dbReference type="Proteomes" id="UP000664163">
    <property type="component" value="Unassembled WGS sequence"/>
</dbReference>
<sequence length="477" mass="51373">MKRSFTLSLALSIISTITFAQQDKNKIIADLDAKKEHYKEIAKELWTNPELGYLEENSSALLQSELEKEGFTIKKGVAGIPTAFTATYGSGSPVIGVLGEFDALPGMSQDAVPFRKPRVVDAPGQACGHHLFGTGSMAAAIAAKDYLKESGKSGTIRFYGTPAEEGGSGKVYMVRAGLFDDVDAVVSWHAGDKNASNPSTNLATISGKFRFTGQSSHAAMAPELGRSALDGVEGMNDLVNMLREHTTEPTRIHYVITKGGDAPNIVPKEAEVYYVIRHSNRKEVKAVWDRVVKAAEGAAIGTETEMTYEIIGGTYEKLPNEPLSKIMHDNMTLVGGVSYSPEDLEFAKEIQKTLGAPKPIESAGEIQPMEFTYGKASADTGDVSWNAPTAAVNTATWVPGTPAHSWQAVAAGGTDIGFKGMMVAAKTIALSAMDLFKNPELLEAVKADFHNRRGKDFTYEALLGDREPALDYRKTKP</sequence>
<accession>A0ABS3EXN4</accession>
<organism evidence="4 5">
    <name type="scientific">[Muricauda] lutisoli</name>
    <dbReference type="NCBI Taxonomy" id="2816035"/>
    <lineage>
        <taxon>Bacteria</taxon>
        <taxon>Pseudomonadati</taxon>
        <taxon>Bacteroidota</taxon>
        <taxon>Flavobacteriia</taxon>
        <taxon>Flavobacteriales</taxon>
        <taxon>Flavobacteriaceae</taxon>
        <taxon>Allomuricauda</taxon>
    </lineage>
</organism>
<comment type="caution">
    <text evidence="4">The sequence shown here is derived from an EMBL/GenBank/DDBJ whole genome shotgun (WGS) entry which is preliminary data.</text>
</comment>
<dbReference type="SUPFAM" id="SSF53187">
    <property type="entry name" value="Zn-dependent exopeptidases"/>
    <property type="match status" value="1"/>
</dbReference>
<feature type="chain" id="PRO_5047329480" evidence="2">
    <location>
        <begin position="21"/>
        <end position="477"/>
    </location>
</feature>
<dbReference type="InterPro" id="IPR036264">
    <property type="entry name" value="Bact_exopeptidase_dim_dom"/>
</dbReference>
<dbReference type="InterPro" id="IPR017145">
    <property type="entry name" value="Aminobenzoyl-glu_utiliz_pB"/>
</dbReference>
<dbReference type="Gene3D" id="3.30.70.360">
    <property type="match status" value="1"/>
</dbReference>
<keyword evidence="1" id="KW-0378">Hydrolase</keyword>
<evidence type="ECO:0000256" key="1">
    <source>
        <dbReference type="ARBA" id="ARBA00022801"/>
    </source>
</evidence>
<keyword evidence="5" id="KW-1185">Reference proteome</keyword>
<feature type="signal peptide" evidence="2">
    <location>
        <begin position="1"/>
        <end position="20"/>
    </location>
</feature>
<dbReference type="SUPFAM" id="SSF55031">
    <property type="entry name" value="Bacterial exopeptidase dimerisation domain"/>
    <property type="match status" value="1"/>
</dbReference>